<dbReference type="Gene3D" id="6.10.140.1340">
    <property type="match status" value="1"/>
</dbReference>
<protein>
    <recommendedName>
        <fullName evidence="4">DUF2892 domain-containing protein</fullName>
    </recommendedName>
</protein>
<dbReference type="AlphaFoldDB" id="A0A517PBE0"/>
<keyword evidence="3" id="KW-1185">Reference proteome</keyword>
<organism evidence="2 3">
    <name type="scientific">Alienimonas californiensis</name>
    <dbReference type="NCBI Taxonomy" id="2527989"/>
    <lineage>
        <taxon>Bacteria</taxon>
        <taxon>Pseudomonadati</taxon>
        <taxon>Planctomycetota</taxon>
        <taxon>Planctomycetia</taxon>
        <taxon>Planctomycetales</taxon>
        <taxon>Planctomycetaceae</taxon>
        <taxon>Alienimonas</taxon>
    </lineage>
</organism>
<evidence type="ECO:0000256" key="1">
    <source>
        <dbReference type="SAM" id="MobiDB-lite"/>
    </source>
</evidence>
<accession>A0A517PBE0</accession>
<name>A0A517PBE0_9PLAN</name>
<proteinExistence type="predicted"/>
<gene>
    <name evidence="2" type="ORF">CA12_27780</name>
</gene>
<feature type="region of interest" description="Disordered" evidence="1">
    <location>
        <begin position="118"/>
        <end position="140"/>
    </location>
</feature>
<dbReference type="EMBL" id="CP036265">
    <property type="protein sequence ID" value="QDT16672.1"/>
    <property type="molecule type" value="Genomic_DNA"/>
</dbReference>
<reference evidence="2 3" key="1">
    <citation type="submission" date="2019-02" db="EMBL/GenBank/DDBJ databases">
        <title>Deep-cultivation of Planctomycetes and their phenomic and genomic characterization uncovers novel biology.</title>
        <authorList>
            <person name="Wiegand S."/>
            <person name="Jogler M."/>
            <person name="Boedeker C."/>
            <person name="Pinto D."/>
            <person name="Vollmers J."/>
            <person name="Rivas-Marin E."/>
            <person name="Kohn T."/>
            <person name="Peeters S.H."/>
            <person name="Heuer A."/>
            <person name="Rast P."/>
            <person name="Oberbeckmann S."/>
            <person name="Bunk B."/>
            <person name="Jeske O."/>
            <person name="Meyerdierks A."/>
            <person name="Storesund J.E."/>
            <person name="Kallscheuer N."/>
            <person name="Luecker S."/>
            <person name="Lage O.M."/>
            <person name="Pohl T."/>
            <person name="Merkel B.J."/>
            <person name="Hornburger P."/>
            <person name="Mueller R.-W."/>
            <person name="Bruemmer F."/>
            <person name="Labrenz M."/>
            <person name="Spormann A.M."/>
            <person name="Op den Camp H."/>
            <person name="Overmann J."/>
            <person name="Amann R."/>
            <person name="Jetten M.S.M."/>
            <person name="Mascher T."/>
            <person name="Medema M.H."/>
            <person name="Devos D.P."/>
            <person name="Kaster A.-K."/>
            <person name="Ovreas L."/>
            <person name="Rohde M."/>
            <person name="Galperin M.Y."/>
            <person name="Jogler C."/>
        </authorList>
    </citation>
    <scope>NUCLEOTIDE SEQUENCE [LARGE SCALE GENOMIC DNA]</scope>
    <source>
        <strain evidence="2 3">CA12</strain>
    </source>
</reference>
<evidence type="ECO:0000313" key="2">
    <source>
        <dbReference type="EMBL" id="QDT16672.1"/>
    </source>
</evidence>
<dbReference type="KEGG" id="acaf:CA12_27780"/>
<dbReference type="Proteomes" id="UP000318741">
    <property type="component" value="Chromosome"/>
</dbReference>
<evidence type="ECO:0008006" key="4">
    <source>
        <dbReference type="Google" id="ProtNLM"/>
    </source>
</evidence>
<evidence type="ECO:0000313" key="3">
    <source>
        <dbReference type="Proteomes" id="UP000318741"/>
    </source>
</evidence>
<sequence length="140" mass="16189">MEEVNQRIQREMEERVARYRDASPEEIDHRLRELDHEWDTERTLEANAATLAFTGSALALTSDRRWAWLPLVVTGFLFQHALQGWCPPLPIIRRLGFRTIHEIDRERQALRALRGGFRRSAPSAPRSDVAEERFAGAAAR</sequence>